<feature type="region of interest" description="Disordered" evidence="1">
    <location>
        <begin position="1"/>
        <end position="68"/>
    </location>
</feature>
<protein>
    <submittedName>
        <fullName evidence="2">Uncharacterized protein</fullName>
    </submittedName>
</protein>
<dbReference type="AlphaFoldDB" id="X8DCR3"/>
<evidence type="ECO:0000256" key="1">
    <source>
        <dbReference type="SAM" id="MobiDB-lite"/>
    </source>
</evidence>
<sequence>MGVLLRCSTSQLSGTSAADSDGLQPTETAPHTTAAGREGHLRSLPRWSRQRRYGRESHDIELPDVTVS</sequence>
<feature type="compositionally biased region" description="Polar residues" evidence="1">
    <location>
        <begin position="7"/>
        <end position="31"/>
    </location>
</feature>
<accession>X8DCR3</accession>
<proteinExistence type="predicted"/>
<organism evidence="2">
    <name type="scientific">Mycobacterium xenopi 4042</name>
    <dbReference type="NCBI Taxonomy" id="1299334"/>
    <lineage>
        <taxon>Bacteria</taxon>
        <taxon>Bacillati</taxon>
        <taxon>Actinomycetota</taxon>
        <taxon>Actinomycetes</taxon>
        <taxon>Mycobacteriales</taxon>
        <taxon>Mycobacteriaceae</taxon>
        <taxon>Mycobacterium</taxon>
    </lineage>
</organism>
<dbReference type="EMBL" id="JAOB01000025">
    <property type="protein sequence ID" value="EUA65841.1"/>
    <property type="molecule type" value="Genomic_DNA"/>
</dbReference>
<reference evidence="2" key="1">
    <citation type="submission" date="2014-01" db="EMBL/GenBank/DDBJ databases">
        <authorList>
            <person name="Brown-Elliot B."/>
            <person name="Wallace R."/>
            <person name="Lenaerts A."/>
            <person name="Ordway D."/>
            <person name="DeGroote M.A."/>
            <person name="Parker T."/>
            <person name="Sizemore C."/>
            <person name="Tallon L.J."/>
            <person name="Sadzewicz L.K."/>
            <person name="Sengamalay N."/>
            <person name="Fraser C.M."/>
            <person name="Hine E."/>
            <person name="Shefchek K.A."/>
            <person name="Das S.P."/>
            <person name="Tettelin H."/>
        </authorList>
    </citation>
    <scope>NUCLEOTIDE SEQUENCE [LARGE SCALE GENOMIC DNA]</scope>
    <source>
        <strain evidence="2">4042</strain>
    </source>
</reference>
<evidence type="ECO:0000313" key="2">
    <source>
        <dbReference type="EMBL" id="EUA65841.1"/>
    </source>
</evidence>
<comment type="caution">
    <text evidence="2">The sequence shown here is derived from an EMBL/GenBank/DDBJ whole genome shotgun (WGS) entry which is preliminary data.</text>
</comment>
<gene>
    <name evidence="2" type="ORF">I553_3883</name>
</gene>
<name>X8DCR3_MYCXE</name>